<protein>
    <submittedName>
        <fullName evidence="1">Uncharacterized protein</fullName>
    </submittedName>
</protein>
<evidence type="ECO:0000313" key="2">
    <source>
        <dbReference type="Proteomes" id="UP000188354"/>
    </source>
</evidence>
<reference evidence="1 2" key="1">
    <citation type="journal article" date="2017" name="Plant Biotechnol. J.">
        <title>A comprehensive draft genome sequence for lupin (Lupinus angustifolius), an emerging health food: insights into plant-microbe interactions and legume evolution.</title>
        <authorList>
            <person name="Hane J.K."/>
            <person name="Ming Y."/>
            <person name="Kamphuis L.G."/>
            <person name="Nelson M.N."/>
            <person name="Garg G."/>
            <person name="Atkins C.A."/>
            <person name="Bayer P.E."/>
            <person name="Bravo A."/>
            <person name="Bringans S."/>
            <person name="Cannon S."/>
            <person name="Edwards D."/>
            <person name="Foley R."/>
            <person name="Gao L.L."/>
            <person name="Harrison M.J."/>
            <person name="Huang W."/>
            <person name="Hurgobin B."/>
            <person name="Li S."/>
            <person name="Liu C.W."/>
            <person name="McGrath A."/>
            <person name="Morahan G."/>
            <person name="Murray J."/>
            <person name="Weller J."/>
            <person name="Jian J."/>
            <person name="Singh K.B."/>
        </authorList>
    </citation>
    <scope>NUCLEOTIDE SEQUENCE [LARGE SCALE GENOMIC DNA]</scope>
    <source>
        <strain evidence="2">cv. Tanjil</strain>
        <tissue evidence="1">Whole plant</tissue>
    </source>
</reference>
<dbReference type="Proteomes" id="UP000188354">
    <property type="component" value="Chromosome LG14"/>
</dbReference>
<gene>
    <name evidence="1" type="ORF">TanjilG_12336</name>
</gene>
<organism evidence="1 2">
    <name type="scientific">Lupinus angustifolius</name>
    <name type="common">Narrow-leaved blue lupine</name>
    <dbReference type="NCBI Taxonomy" id="3871"/>
    <lineage>
        <taxon>Eukaryota</taxon>
        <taxon>Viridiplantae</taxon>
        <taxon>Streptophyta</taxon>
        <taxon>Embryophyta</taxon>
        <taxon>Tracheophyta</taxon>
        <taxon>Spermatophyta</taxon>
        <taxon>Magnoliopsida</taxon>
        <taxon>eudicotyledons</taxon>
        <taxon>Gunneridae</taxon>
        <taxon>Pentapetalae</taxon>
        <taxon>rosids</taxon>
        <taxon>fabids</taxon>
        <taxon>Fabales</taxon>
        <taxon>Fabaceae</taxon>
        <taxon>Papilionoideae</taxon>
        <taxon>50 kb inversion clade</taxon>
        <taxon>genistoids sensu lato</taxon>
        <taxon>core genistoids</taxon>
        <taxon>Genisteae</taxon>
        <taxon>Lupinus</taxon>
    </lineage>
</organism>
<dbReference type="PANTHER" id="PTHR36316:SF1">
    <property type="entry name" value="OS06G0213900 PROTEIN"/>
    <property type="match status" value="1"/>
</dbReference>
<dbReference type="PANTHER" id="PTHR36316">
    <property type="entry name" value="OS06G0213900 PROTEIN"/>
    <property type="match status" value="1"/>
</dbReference>
<sequence>MASSSGSGGAATNTKQRIGFWANAMKRKDSYIQFIAMTAILMVSMKSLSQKYRVHSLEEETYTLREENHSLINRMNNIKQSLLHEASLDSTGIFASRLRHLFGEEH</sequence>
<name>A0A4P1QYJ5_LUPAN</name>
<dbReference type="EMBL" id="CM007374">
    <property type="protein sequence ID" value="OIV97579.1"/>
    <property type="molecule type" value="Genomic_DNA"/>
</dbReference>
<dbReference type="KEGG" id="lang:109326445"/>
<keyword evidence="2" id="KW-1185">Reference proteome</keyword>
<evidence type="ECO:0000313" key="1">
    <source>
        <dbReference type="EMBL" id="OIV97579.1"/>
    </source>
</evidence>
<dbReference type="AlphaFoldDB" id="A0A4P1QYJ5"/>
<dbReference type="Gramene" id="OIV97579">
    <property type="protein sequence ID" value="OIV97579"/>
    <property type="gene ID" value="TanjilG_12336"/>
</dbReference>
<dbReference type="STRING" id="3871.A0A4P1QYJ5"/>
<proteinExistence type="predicted"/>
<dbReference type="OrthoDB" id="1873983at2759"/>
<accession>A0A4P1QYJ5</accession>